<comment type="caution">
    <text evidence="3">The sequence shown here is derived from an EMBL/GenBank/DDBJ whole genome shotgun (WGS) entry which is preliminary data.</text>
</comment>
<feature type="compositionally biased region" description="Polar residues" evidence="1">
    <location>
        <begin position="24"/>
        <end position="37"/>
    </location>
</feature>
<dbReference type="Proteomes" id="UP000603463">
    <property type="component" value="Unassembled WGS sequence"/>
</dbReference>
<reference evidence="3" key="1">
    <citation type="submission" date="2019-11" db="EMBL/GenBank/DDBJ databases">
        <title>Spread of Macrolides and rifampicin resistant Rhodococcus equi in clinical isolates in the USA.</title>
        <authorList>
            <person name="Alvarez-Narvaez S."/>
            <person name="Huber L."/>
            <person name="Cohen N.D."/>
            <person name="Slovis N."/>
            <person name="Greiter M."/>
            <person name="Giguere S."/>
            <person name="Hart K."/>
        </authorList>
    </citation>
    <scope>NUCLEOTIDE SEQUENCE</scope>
    <source>
        <strain evidence="3">Lh_17</strain>
    </source>
</reference>
<dbReference type="InterPro" id="IPR018929">
    <property type="entry name" value="DUF2510"/>
</dbReference>
<accession>A0A9Q2PKY0</accession>
<reference evidence="4" key="2">
    <citation type="journal article" date="2020" name="Environ. Microbiol.">
        <title>The novel and transferable erm(51) gene confers Macrolides, Lincosamides, and Streptogramins B (MLSB) resistance to clonal Rhodococcus equi in the environment.</title>
        <authorList>
            <person name="Huber L."/>
            <person name="Giguere S."/>
            <person name="Slovis N.M."/>
            <person name="Alvarez-Narvaez S."/>
            <person name="Hart K.A."/>
            <person name="Greiter M."/>
            <person name="Morris E.R.A."/>
            <person name="Cohen N.D."/>
        </authorList>
    </citation>
    <scope>NUCLEOTIDE SEQUENCE</scope>
    <source>
        <strain evidence="4">Lh_116_1</strain>
    </source>
</reference>
<dbReference type="AlphaFoldDB" id="A0A9Q2PKY0"/>
<gene>
    <name evidence="3" type="ORF">GS441_19080</name>
    <name evidence="4" type="ORF">GS882_08280</name>
    <name evidence="5" type="ORF">GS882_08630</name>
</gene>
<dbReference type="Pfam" id="PF10708">
    <property type="entry name" value="DUF2510"/>
    <property type="match status" value="1"/>
</dbReference>
<protein>
    <submittedName>
        <fullName evidence="3">DUF2510 domain-containing protein</fullName>
    </submittedName>
</protein>
<evidence type="ECO:0000313" key="6">
    <source>
        <dbReference type="Proteomes" id="UP000808906"/>
    </source>
</evidence>
<evidence type="ECO:0000259" key="2">
    <source>
        <dbReference type="Pfam" id="PF10708"/>
    </source>
</evidence>
<organism evidence="3 6">
    <name type="scientific">Rhodococcus hoagii</name>
    <name type="common">Corynebacterium equii</name>
    <dbReference type="NCBI Taxonomy" id="43767"/>
    <lineage>
        <taxon>Bacteria</taxon>
        <taxon>Bacillati</taxon>
        <taxon>Actinomycetota</taxon>
        <taxon>Actinomycetes</taxon>
        <taxon>Mycobacteriales</taxon>
        <taxon>Nocardiaceae</taxon>
        <taxon>Prescottella</taxon>
    </lineage>
</organism>
<sequence length="195" mass="20655">MTQPGWHPDPEGVPNQLRWWDGRQWTSATHPVETNTDVEPPPEAGQPSPNRRRNNVIAASVLAVAAAGIVGSMALQGGDSEDRSSPVSSSTSAATSTPVTTSKAPETLRPSRNSLNSGIAEVACENAVKDRLKSPSTADFPDNNTRKNADGSFQVRGVVDSDNSFGATTRSYFGCTVIPAGIGQHRVTVDELFQP</sequence>
<evidence type="ECO:0000313" key="5">
    <source>
        <dbReference type="EMBL" id="NKT78168.1"/>
    </source>
</evidence>
<feature type="domain" description="DUF2510" evidence="2">
    <location>
        <begin position="4"/>
        <end position="35"/>
    </location>
</feature>
<dbReference type="EMBL" id="WUXR01000012">
    <property type="protein sequence ID" value="MBM4567447.1"/>
    <property type="molecule type" value="Genomic_DNA"/>
</dbReference>
<dbReference type="Proteomes" id="UP000808906">
    <property type="component" value="Unassembled WGS sequence"/>
</dbReference>
<feature type="compositionally biased region" description="Low complexity" evidence="1">
    <location>
        <begin position="85"/>
        <end position="102"/>
    </location>
</feature>
<feature type="region of interest" description="Disordered" evidence="1">
    <location>
        <begin position="130"/>
        <end position="151"/>
    </location>
</feature>
<evidence type="ECO:0000313" key="3">
    <source>
        <dbReference type="EMBL" id="MBM4567447.1"/>
    </source>
</evidence>
<name>A0A9Q2PKY0_RHOHA</name>
<evidence type="ECO:0000313" key="4">
    <source>
        <dbReference type="EMBL" id="NKT78099.1"/>
    </source>
</evidence>
<proteinExistence type="predicted"/>
<evidence type="ECO:0000256" key="1">
    <source>
        <dbReference type="SAM" id="MobiDB-lite"/>
    </source>
</evidence>
<feature type="region of interest" description="Disordered" evidence="1">
    <location>
        <begin position="77"/>
        <end position="117"/>
    </location>
</feature>
<dbReference type="RefSeq" id="WP_084962059.1">
    <property type="nucleotide sequence ID" value="NZ_JAJNNF010000077.1"/>
</dbReference>
<dbReference type="EMBL" id="WVBC01000030">
    <property type="protein sequence ID" value="NKT78168.1"/>
    <property type="molecule type" value="Genomic_DNA"/>
</dbReference>
<dbReference type="EMBL" id="WVBC01000030">
    <property type="protein sequence ID" value="NKT78099.1"/>
    <property type="molecule type" value="Genomic_DNA"/>
</dbReference>
<feature type="region of interest" description="Disordered" evidence="1">
    <location>
        <begin position="1"/>
        <end position="53"/>
    </location>
</feature>